<reference evidence="2" key="1">
    <citation type="submission" date="2020-05" db="EMBL/GenBank/DDBJ databases">
        <authorList>
            <person name="Chiriac C."/>
            <person name="Salcher M."/>
            <person name="Ghai R."/>
            <person name="Kavagutti S V."/>
        </authorList>
    </citation>
    <scope>NUCLEOTIDE SEQUENCE</scope>
</reference>
<accession>A0A6J6A868</accession>
<feature type="transmembrane region" description="Helical" evidence="1">
    <location>
        <begin position="12"/>
        <end position="35"/>
    </location>
</feature>
<keyword evidence="1" id="KW-0472">Membrane</keyword>
<keyword evidence="1" id="KW-0812">Transmembrane</keyword>
<proteinExistence type="predicted"/>
<feature type="transmembrane region" description="Helical" evidence="1">
    <location>
        <begin position="166"/>
        <end position="184"/>
    </location>
</feature>
<organism evidence="2">
    <name type="scientific">freshwater metagenome</name>
    <dbReference type="NCBI Taxonomy" id="449393"/>
    <lineage>
        <taxon>unclassified sequences</taxon>
        <taxon>metagenomes</taxon>
        <taxon>ecological metagenomes</taxon>
    </lineage>
</organism>
<dbReference type="PROSITE" id="PS51257">
    <property type="entry name" value="PROKAR_LIPOPROTEIN"/>
    <property type="match status" value="1"/>
</dbReference>
<evidence type="ECO:0000313" key="3">
    <source>
        <dbReference type="EMBL" id="CAB4705317.1"/>
    </source>
</evidence>
<name>A0A6J6A868_9ZZZZ</name>
<evidence type="ECO:0000313" key="4">
    <source>
        <dbReference type="EMBL" id="CAB4815877.1"/>
    </source>
</evidence>
<protein>
    <submittedName>
        <fullName evidence="2">Unannotated protein</fullName>
    </submittedName>
</protein>
<dbReference type="EMBL" id="CAFBOL010000170">
    <property type="protein sequence ID" value="CAB5021002.1"/>
    <property type="molecule type" value="Genomic_DNA"/>
</dbReference>
<dbReference type="EMBL" id="CAEZYF010000002">
    <property type="protein sequence ID" value="CAB4705317.1"/>
    <property type="molecule type" value="Genomic_DNA"/>
</dbReference>
<dbReference type="AlphaFoldDB" id="A0A6J6A868"/>
<keyword evidence="1" id="KW-1133">Transmembrane helix</keyword>
<dbReference type="EMBL" id="CAESGF010000002">
    <property type="protein sequence ID" value="CAB4362523.1"/>
    <property type="molecule type" value="Genomic_DNA"/>
</dbReference>
<sequence length="285" mass="30827">MAPSARLSDVRRTLAGLLFGLAYACASLAISGFLLQRTAFNPDNSSATAGVILGDSAIRVQLVNAIIDNSATPVIPEDVVNRPLEIERLRRLIAKVAQHPDGQQLFAQIIHDAHSRLIGDHPAPVQITGEELVSITRTQRAAATTTFELSVPEVSALAVTNHVTDWLVPILAIAAVVLLLAGLSTHPEKESMLKTLALGLVVLALTSLIMGYLVPKFAIPTLSKSVWAHIPARMADEQLPLVIGMMVVLIVAAVLAVAGSGMMRRQRRWSQPISTYRYSEERRWS</sequence>
<evidence type="ECO:0000313" key="7">
    <source>
        <dbReference type="EMBL" id="CAB5021002.1"/>
    </source>
</evidence>
<feature type="transmembrane region" description="Helical" evidence="1">
    <location>
        <begin position="239"/>
        <end position="258"/>
    </location>
</feature>
<dbReference type="EMBL" id="CAFAAV010000065">
    <property type="protein sequence ID" value="CAB4815877.1"/>
    <property type="molecule type" value="Genomic_DNA"/>
</dbReference>
<evidence type="ECO:0000256" key="1">
    <source>
        <dbReference type="SAM" id="Phobius"/>
    </source>
</evidence>
<dbReference type="EMBL" id="CAFBMT010000001">
    <property type="protein sequence ID" value="CAB4909583.1"/>
    <property type="molecule type" value="Genomic_DNA"/>
</dbReference>
<feature type="transmembrane region" description="Helical" evidence="1">
    <location>
        <begin position="196"/>
        <end position="219"/>
    </location>
</feature>
<evidence type="ECO:0000313" key="5">
    <source>
        <dbReference type="EMBL" id="CAB4851865.1"/>
    </source>
</evidence>
<evidence type="ECO:0000313" key="2">
    <source>
        <dbReference type="EMBL" id="CAB4362523.1"/>
    </source>
</evidence>
<dbReference type="EMBL" id="CAFBIY010000100">
    <property type="protein sequence ID" value="CAB4851865.1"/>
    <property type="molecule type" value="Genomic_DNA"/>
</dbReference>
<gene>
    <name evidence="3" type="ORF">UFOPK2656_00302</name>
    <name evidence="4" type="ORF">UFOPK3099_01064</name>
    <name evidence="5" type="ORF">UFOPK3267_01768</name>
    <name evidence="6" type="ORF">UFOPK3651_00070</name>
    <name evidence="7" type="ORF">UFOPK3931_03356</name>
    <name evidence="2" type="ORF">UFOPK4189_00299</name>
</gene>
<evidence type="ECO:0000313" key="6">
    <source>
        <dbReference type="EMBL" id="CAB4909583.1"/>
    </source>
</evidence>